<evidence type="ECO:0000313" key="1">
    <source>
        <dbReference type="EMBL" id="OPX55342.1"/>
    </source>
</evidence>
<comment type="caution">
    <text evidence="1">The sequence shown here is derived from an EMBL/GenBank/DDBJ whole genome shotgun (WGS) entry which is preliminary data.</text>
</comment>
<evidence type="ECO:0000313" key="2">
    <source>
        <dbReference type="Proteomes" id="UP000191418"/>
    </source>
</evidence>
<accession>A0A1V4T404</accession>
<dbReference type="STRING" id="64969.SAMN02745127_01601"/>
<organism evidence="1 2">
    <name type="scientific">Oceanospirillum multiglobuliferum</name>
    <dbReference type="NCBI Taxonomy" id="64969"/>
    <lineage>
        <taxon>Bacteria</taxon>
        <taxon>Pseudomonadati</taxon>
        <taxon>Pseudomonadota</taxon>
        <taxon>Gammaproteobacteria</taxon>
        <taxon>Oceanospirillales</taxon>
        <taxon>Oceanospirillaceae</taxon>
        <taxon>Oceanospirillum</taxon>
    </lineage>
</organism>
<dbReference type="PANTHER" id="PTHR38834">
    <property type="entry name" value="PERIPLASMIC SUBSTRATE BINDING PROTEIN FAMILY 3"/>
    <property type="match status" value="1"/>
</dbReference>
<dbReference type="SUPFAM" id="SSF53850">
    <property type="entry name" value="Periplasmic binding protein-like II"/>
    <property type="match status" value="1"/>
</dbReference>
<proteinExistence type="predicted"/>
<dbReference type="Proteomes" id="UP000191418">
    <property type="component" value="Unassembled WGS sequence"/>
</dbReference>
<reference evidence="1 2" key="1">
    <citation type="submission" date="2017-01" db="EMBL/GenBank/DDBJ databases">
        <title>Genome Sequencing of a Marine Spirillum, Oceanospirillum multiglobuliferum ATCC 33336, from Japan.</title>
        <authorList>
            <person name="Carney J.G."/>
            <person name="Trachtenberg A.M."/>
            <person name="Rheaume B.A."/>
            <person name="Linnane J.D."/>
            <person name="Pitts N.L."/>
            <person name="Mykles D.L."/>
            <person name="Maclea K.S."/>
        </authorList>
    </citation>
    <scope>NUCLEOTIDE SEQUENCE [LARGE SCALE GENOMIC DNA]</scope>
    <source>
        <strain evidence="1 2">ATCC 33336</strain>
    </source>
</reference>
<name>A0A1V4T404_9GAMM</name>
<gene>
    <name evidence="1" type="ORF">BTE48_09250</name>
</gene>
<dbReference type="EMBL" id="MTSM01000010">
    <property type="protein sequence ID" value="OPX55342.1"/>
    <property type="molecule type" value="Genomic_DNA"/>
</dbReference>
<protein>
    <submittedName>
        <fullName evidence="1">Uncharacterized protein</fullName>
    </submittedName>
</protein>
<dbReference type="Gene3D" id="3.40.190.10">
    <property type="entry name" value="Periplasmic binding protein-like II"/>
    <property type="match status" value="2"/>
</dbReference>
<sequence>MAEDDFQAVTPIRIVTSEFPPYSFSAGDQAEGIAVALVENMLEQMGLNIKIEVYPWARAYDVALREPNTLLFVVARTPEREPLFKWVGRLILFDVKVFRLKSAEDIHIKQLEELHNYKVGSLIKDVKGAYLKSKGIKPIEYASEDSGIHMLKRGYIDLMPAELNSFRYRVSKLGYQQDDFEVAYELSEISNPLYLAFSKGTPDELVVRFREALSKLPLDQGVLSY</sequence>
<dbReference type="AlphaFoldDB" id="A0A1V4T404"/>
<keyword evidence="2" id="KW-1185">Reference proteome</keyword>
<dbReference type="PANTHER" id="PTHR38834:SF3">
    <property type="entry name" value="SOLUTE-BINDING PROTEIN FAMILY 3_N-TERMINAL DOMAIN-CONTAINING PROTEIN"/>
    <property type="match status" value="1"/>
</dbReference>